<dbReference type="NCBIfam" id="NF033788">
    <property type="entry name" value="HTH_metalloreg"/>
    <property type="match status" value="1"/>
</dbReference>
<dbReference type="KEGG" id="mes:Meso_0631"/>
<dbReference type="InterPro" id="IPR036388">
    <property type="entry name" value="WH-like_DNA-bd_sf"/>
</dbReference>
<dbReference type="FunFam" id="1.10.10.10:FF:000496">
    <property type="entry name" value="ArsR family transcriptional regulator"/>
    <property type="match status" value="1"/>
</dbReference>
<gene>
    <name evidence="2" type="ordered locus">Meso_0631</name>
</gene>
<accession>Q11KP4</accession>
<dbReference type="InterPro" id="IPR011991">
    <property type="entry name" value="ArsR-like_HTH"/>
</dbReference>
<evidence type="ECO:0000313" key="2">
    <source>
        <dbReference type="EMBL" id="ABG62031.1"/>
    </source>
</evidence>
<dbReference type="SMART" id="SM00418">
    <property type="entry name" value="HTH_ARSR"/>
    <property type="match status" value="1"/>
</dbReference>
<reference evidence="2" key="1">
    <citation type="submission" date="2006-06" db="EMBL/GenBank/DDBJ databases">
        <title>Complete sequence of chromosome of Chelativorans sp. BNC1.</title>
        <authorList>
            <consortium name="US DOE Joint Genome Institute"/>
            <person name="Copeland A."/>
            <person name="Lucas S."/>
            <person name="Lapidus A."/>
            <person name="Barry K."/>
            <person name="Detter J.C."/>
            <person name="Glavina del Rio T."/>
            <person name="Hammon N."/>
            <person name="Israni S."/>
            <person name="Dalin E."/>
            <person name="Tice H."/>
            <person name="Pitluck S."/>
            <person name="Chertkov O."/>
            <person name="Brettin T."/>
            <person name="Bruce D."/>
            <person name="Han C."/>
            <person name="Tapia R."/>
            <person name="Gilna P."/>
            <person name="Schmutz J."/>
            <person name="Larimer F."/>
            <person name="Land M."/>
            <person name="Hauser L."/>
            <person name="Kyrpides N."/>
            <person name="Mikhailova N."/>
            <person name="Richardson P."/>
        </authorList>
    </citation>
    <scope>NUCLEOTIDE SEQUENCE</scope>
    <source>
        <strain evidence="2">BNC1</strain>
    </source>
</reference>
<dbReference type="Gene3D" id="1.10.10.10">
    <property type="entry name" value="Winged helix-like DNA-binding domain superfamily/Winged helix DNA-binding domain"/>
    <property type="match status" value="1"/>
</dbReference>
<dbReference type="PANTHER" id="PTHR38600">
    <property type="entry name" value="TRANSCRIPTIONAL REGULATORY PROTEIN"/>
    <property type="match status" value="1"/>
</dbReference>
<sequence length="108" mass="12409">MQQQSYDILFRTLADPKRRAIFERLCRDGDQTVGALTAQAGISQPAVSKHLRILKEAGLVRDRHQGRQTHYSAELGALTPLVDWTNQMTGFWQSRFNNLEDLLKRIDQ</sequence>
<feature type="domain" description="HTH arsR-type" evidence="1">
    <location>
        <begin position="1"/>
        <end position="93"/>
    </location>
</feature>
<dbReference type="InterPro" id="IPR036390">
    <property type="entry name" value="WH_DNA-bd_sf"/>
</dbReference>
<dbReference type="Pfam" id="PF12840">
    <property type="entry name" value="HTH_20"/>
    <property type="match status" value="1"/>
</dbReference>
<dbReference type="EMBL" id="CP000390">
    <property type="protein sequence ID" value="ABG62031.1"/>
    <property type="molecule type" value="Genomic_DNA"/>
</dbReference>
<dbReference type="SUPFAM" id="SSF46785">
    <property type="entry name" value="Winged helix' DNA-binding domain"/>
    <property type="match status" value="1"/>
</dbReference>
<organism evidence="2">
    <name type="scientific">Chelativorans sp. (strain BNC1)</name>
    <dbReference type="NCBI Taxonomy" id="266779"/>
    <lineage>
        <taxon>Bacteria</taxon>
        <taxon>Pseudomonadati</taxon>
        <taxon>Pseudomonadota</taxon>
        <taxon>Alphaproteobacteria</taxon>
        <taxon>Hyphomicrobiales</taxon>
        <taxon>Phyllobacteriaceae</taxon>
        <taxon>Chelativorans</taxon>
    </lineage>
</organism>
<evidence type="ECO:0000259" key="1">
    <source>
        <dbReference type="PROSITE" id="PS50987"/>
    </source>
</evidence>
<dbReference type="CDD" id="cd00090">
    <property type="entry name" value="HTH_ARSR"/>
    <property type="match status" value="1"/>
</dbReference>
<dbReference type="HOGENOM" id="CLU_097806_0_3_5"/>
<name>Q11KP4_CHESB</name>
<dbReference type="InterPro" id="IPR001845">
    <property type="entry name" value="HTH_ArsR_DNA-bd_dom"/>
</dbReference>
<proteinExistence type="predicted"/>
<dbReference type="OrthoDB" id="9790747at2"/>
<protein>
    <submittedName>
        <fullName evidence="2">Transcriptional regulator, ArsR family</fullName>
    </submittedName>
</protein>
<dbReference type="STRING" id="266779.Meso_0631"/>
<dbReference type="PROSITE" id="PS50987">
    <property type="entry name" value="HTH_ARSR_2"/>
    <property type="match status" value="1"/>
</dbReference>
<dbReference type="GO" id="GO:0003700">
    <property type="term" value="F:DNA-binding transcription factor activity"/>
    <property type="evidence" value="ECO:0007669"/>
    <property type="project" value="InterPro"/>
</dbReference>
<dbReference type="PANTHER" id="PTHR38600:SF2">
    <property type="entry name" value="SLL0088 PROTEIN"/>
    <property type="match status" value="1"/>
</dbReference>
<dbReference type="PRINTS" id="PR00778">
    <property type="entry name" value="HTHARSR"/>
</dbReference>
<dbReference type="eggNOG" id="COG0640">
    <property type="taxonomic scope" value="Bacteria"/>
</dbReference>
<dbReference type="AlphaFoldDB" id="Q11KP4"/>